<dbReference type="EMBL" id="MU032347">
    <property type="protein sequence ID" value="KAF3765437.1"/>
    <property type="molecule type" value="Genomic_DNA"/>
</dbReference>
<organism evidence="3 4">
    <name type="scientific">Cryphonectria parasitica (strain ATCC 38755 / EP155)</name>
    <dbReference type="NCBI Taxonomy" id="660469"/>
    <lineage>
        <taxon>Eukaryota</taxon>
        <taxon>Fungi</taxon>
        <taxon>Dikarya</taxon>
        <taxon>Ascomycota</taxon>
        <taxon>Pezizomycotina</taxon>
        <taxon>Sordariomycetes</taxon>
        <taxon>Sordariomycetidae</taxon>
        <taxon>Diaporthales</taxon>
        <taxon>Cryphonectriaceae</taxon>
        <taxon>Cryphonectria-Endothia species complex</taxon>
        <taxon>Cryphonectria</taxon>
    </lineage>
</organism>
<feature type="region of interest" description="Disordered" evidence="1">
    <location>
        <begin position="212"/>
        <end position="231"/>
    </location>
</feature>
<feature type="compositionally biased region" description="Low complexity" evidence="1">
    <location>
        <begin position="216"/>
        <end position="225"/>
    </location>
</feature>
<proteinExistence type="predicted"/>
<protein>
    <recommendedName>
        <fullName evidence="5">Mating factor alpha</fullName>
    </recommendedName>
</protein>
<gene>
    <name evidence="3" type="ORF">M406DRAFT_321942</name>
</gene>
<dbReference type="GeneID" id="63836706"/>
<dbReference type="Proteomes" id="UP000803844">
    <property type="component" value="Unassembled WGS sequence"/>
</dbReference>
<feature type="signal peptide" evidence="2">
    <location>
        <begin position="1"/>
        <end position="16"/>
    </location>
</feature>
<keyword evidence="2" id="KW-0732">Signal</keyword>
<evidence type="ECO:0000256" key="2">
    <source>
        <dbReference type="SAM" id="SignalP"/>
    </source>
</evidence>
<dbReference type="AlphaFoldDB" id="A0A9P5CPH7"/>
<evidence type="ECO:0008006" key="5">
    <source>
        <dbReference type="Google" id="ProtNLM"/>
    </source>
</evidence>
<sequence>MKTSAVLLATASLALAKPIAQTIPQLDEVDVAALDVLDADLQLAKGLNDPNAVKARAFKSKRQVPTLAIDVPVVDTIAQDVGIPENGPDLIVRDDAAGYTEYGAYGDYTDYPPAEDGYGQYGDYGIYPPQKRAPQTDDSVADYGDYGTYGTYDNYPVPEGGYALYGDYGQYPRQAGRAVRARRAAAKPRQAARKAKRDGYVSYGQYDGAGENLPSYGQYTGYGTYPPIEDN</sequence>
<reference evidence="3" key="1">
    <citation type="journal article" date="2020" name="Phytopathology">
        <title>Genome sequence of the chestnut blight fungus Cryphonectria parasitica EP155: A fundamental resource for an archetypical invasive plant pathogen.</title>
        <authorList>
            <person name="Crouch J.A."/>
            <person name="Dawe A."/>
            <person name="Aerts A."/>
            <person name="Barry K."/>
            <person name="Churchill A.C.L."/>
            <person name="Grimwood J."/>
            <person name="Hillman B."/>
            <person name="Milgroom M.G."/>
            <person name="Pangilinan J."/>
            <person name="Smith M."/>
            <person name="Salamov A."/>
            <person name="Schmutz J."/>
            <person name="Yadav J."/>
            <person name="Grigoriev I.V."/>
            <person name="Nuss D."/>
        </authorList>
    </citation>
    <scope>NUCLEOTIDE SEQUENCE</scope>
    <source>
        <strain evidence="3">EP155</strain>
    </source>
</reference>
<feature type="chain" id="PRO_5040303929" description="Mating factor alpha" evidence="2">
    <location>
        <begin position="17"/>
        <end position="231"/>
    </location>
</feature>
<evidence type="ECO:0000313" key="4">
    <source>
        <dbReference type="Proteomes" id="UP000803844"/>
    </source>
</evidence>
<keyword evidence="4" id="KW-1185">Reference proteome</keyword>
<evidence type="ECO:0000313" key="3">
    <source>
        <dbReference type="EMBL" id="KAF3765437.1"/>
    </source>
</evidence>
<name>A0A9P5CPH7_CRYP1</name>
<evidence type="ECO:0000256" key="1">
    <source>
        <dbReference type="SAM" id="MobiDB-lite"/>
    </source>
</evidence>
<comment type="caution">
    <text evidence="3">The sequence shown here is derived from an EMBL/GenBank/DDBJ whole genome shotgun (WGS) entry which is preliminary data.</text>
</comment>
<dbReference type="RefSeq" id="XP_040776398.1">
    <property type="nucleotide sequence ID" value="XM_040919577.1"/>
</dbReference>
<accession>A0A9P5CPH7</accession>